<name>M1Z5B7_9FIRM</name>
<evidence type="ECO:0000256" key="8">
    <source>
        <dbReference type="SAM" id="MobiDB-lite"/>
    </source>
</evidence>
<evidence type="ECO:0000256" key="3">
    <source>
        <dbReference type="ARBA" id="ARBA00022544"/>
    </source>
</evidence>
<keyword evidence="4" id="KW-0732">Signal</keyword>
<dbReference type="PANTHER" id="PTHR35789:SF1">
    <property type="entry name" value="SPORE GERMINATION PROTEIN B3"/>
    <property type="match status" value="1"/>
</dbReference>
<evidence type="ECO:0000256" key="4">
    <source>
        <dbReference type="ARBA" id="ARBA00022729"/>
    </source>
</evidence>
<evidence type="ECO:0000259" key="10">
    <source>
        <dbReference type="Pfam" id="PF25198"/>
    </source>
</evidence>
<comment type="similarity">
    <text evidence="2">Belongs to the GerABKC lipoprotein family.</text>
</comment>
<proteinExistence type="inferred from homology"/>
<protein>
    <submittedName>
        <fullName evidence="11">Putative Germination protein, Ger(X)C family</fullName>
    </submittedName>
</protein>
<keyword evidence="3" id="KW-0309">Germination</keyword>
<keyword evidence="7" id="KW-0449">Lipoprotein</keyword>
<keyword evidence="6" id="KW-0564">Palmitate</keyword>
<dbReference type="InterPro" id="IPR046953">
    <property type="entry name" value="Spore_GerAC-like_C"/>
</dbReference>
<dbReference type="OrthoDB" id="9816067at2"/>
<evidence type="ECO:0000256" key="7">
    <source>
        <dbReference type="ARBA" id="ARBA00023288"/>
    </source>
</evidence>
<dbReference type="Proteomes" id="UP000245423">
    <property type="component" value="Chromosome 1"/>
</dbReference>
<feature type="domain" description="Spore germination GerAC-like C-terminal" evidence="9">
    <location>
        <begin position="220"/>
        <end position="406"/>
    </location>
</feature>
<dbReference type="GO" id="GO:0009847">
    <property type="term" value="P:spore germination"/>
    <property type="evidence" value="ECO:0007669"/>
    <property type="project" value="InterPro"/>
</dbReference>
<organism evidence="11 12">
    <name type="scientific">[Clostridium] ultunense Esp</name>
    <dbReference type="NCBI Taxonomy" id="1288971"/>
    <lineage>
        <taxon>Bacteria</taxon>
        <taxon>Bacillati</taxon>
        <taxon>Bacillota</taxon>
        <taxon>Tissierellia</taxon>
        <taxon>Tissierellales</taxon>
        <taxon>Tepidimicrobiaceae</taxon>
        <taxon>Schnuerera</taxon>
    </lineage>
</organism>
<dbReference type="EMBL" id="LT669839">
    <property type="protein sequence ID" value="SHD77855.1"/>
    <property type="molecule type" value="Genomic_DNA"/>
</dbReference>
<keyword evidence="12" id="KW-1185">Reference proteome</keyword>
<feature type="domain" description="Spore germination protein N-terminal" evidence="10">
    <location>
        <begin position="22"/>
        <end position="195"/>
    </location>
</feature>
<sequence length="418" mass="46907">MKKIVLLSFFILSLLLTGCWNARELNELGLTLVIGLDLVDDKVLVTAEVVNPTYSQQSSTTTGQGSYVKYVQGVGNNIYEAYRDITLKFDRGLSIVHNRVFILGEDFAKKGLVSQIDELYRDVEQRETAYLLVAKGGKAYEVMGINSGLEELPSNYITKIVENFKYNPKTVDTNLVQYIKQYYKMGHHSIIGTIEKKEKKVIDQTVEKAGTQDYELSVIGSAIFNEDVLVGYLNGNDTKSVNFVMNKIRGGIITFPTPTAQVEGSSTPPPPVEGEMPNKQKDQNLSSVIVIKNNTKNDVEMVDGNIKLKTKIELRGSLGEVVGNIDVAEKENIIKLEEACSKAIEDGIKRALKKAQKEYGIDIFGYGLVFHRKYPEEWKRIKKDWDEIFSQADFEIEVNTDIIRTGLINTPINKIKGK</sequence>
<dbReference type="InterPro" id="IPR038501">
    <property type="entry name" value="Spore_GerAC_C_sf"/>
</dbReference>
<dbReference type="Gene3D" id="3.30.300.210">
    <property type="entry name" value="Nutrient germinant receptor protein C, domain 3"/>
    <property type="match status" value="1"/>
</dbReference>
<gene>
    <name evidence="11" type="ORF">CUESP1_2509</name>
</gene>
<evidence type="ECO:0000256" key="1">
    <source>
        <dbReference type="ARBA" id="ARBA00004635"/>
    </source>
</evidence>
<feature type="region of interest" description="Disordered" evidence="8">
    <location>
        <begin position="259"/>
        <end position="279"/>
    </location>
</feature>
<dbReference type="NCBIfam" id="TIGR02887">
    <property type="entry name" value="spore_ger_x_C"/>
    <property type="match status" value="1"/>
</dbReference>
<evidence type="ECO:0000256" key="2">
    <source>
        <dbReference type="ARBA" id="ARBA00007886"/>
    </source>
</evidence>
<reference evidence="11 12" key="1">
    <citation type="submission" date="2016-11" db="EMBL/GenBank/DDBJ databases">
        <authorList>
            <person name="Manzoor S."/>
        </authorList>
    </citation>
    <scope>NUCLEOTIDE SEQUENCE [LARGE SCALE GENOMIC DNA]</scope>
    <source>
        <strain evidence="11">Clostridium ultunense strain Esp</strain>
    </source>
</reference>
<dbReference type="InterPro" id="IPR008844">
    <property type="entry name" value="Spore_GerAC-like"/>
</dbReference>
<dbReference type="HOGENOM" id="CLU_051140_0_0_9"/>
<evidence type="ECO:0000256" key="6">
    <source>
        <dbReference type="ARBA" id="ARBA00023139"/>
    </source>
</evidence>
<dbReference type="GO" id="GO:0016020">
    <property type="term" value="C:membrane"/>
    <property type="evidence" value="ECO:0007669"/>
    <property type="project" value="UniProtKB-SubCell"/>
</dbReference>
<dbReference type="Pfam" id="PF05504">
    <property type="entry name" value="Spore_GerAC"/>
    <property type="match status" value="1"/>
</dbReference>
<dbReference type="Pfam" id="PF25198">
    <property type="entry name" value="Spore_GerAC_N"/>
    <property type="match status" value="1"/>
</dbReference>
<evidence type="ECO:0000259" key="9">
    <source>
        <dbReference type="Pfam" id="PF05504"/>
    </source>
</evidence>
<evidence type="ECO:0000313" key="11">
    <source>
        <dbReference type="EMBL" id="SHD77855.1"/>
    </source>
</evidence>
<dbReference type="RefSeq" id="WP_005582258.1">
    <property type="nucleotide sequence ID" value="NZ_LT669839.1"/>
</dbReference>
<dbReference type="PANTHER" id="PTHR35789">
    <property type="entry name" value="SPORE GERMINATION PROTEIN B3"/>
    <property type="match status" value="1"/>
</dbReference>
<accession>M1Z5B7</accession>
<dbReference type="PROSITE" id="PS51257">
    <property type="entry name" value="PROKAR_LIPOPROTEIN"/>
    <property type="match status" value="1"/>
</dbReference>
<evidence type="ECO:0000256" key="5">
    <source>
        <dbReference type="ARBA" id="ARBA00023136"/>
    </source>
</evidence>
<comment type="subcellular location">
    <subcellularLocation>
        <location evidence="1">Membrane</location>
        <topology evidence="1">Lipid-anchor</topology>
    </subcellularLocation>
</comment>
<dbReference type="InterPro" id="IPR057336">
    <property type="entry name" value="GerAC_N"/>
</dbReference>
<dbReference type="AlphaFoldDB" id="M1Z5B7"/>
<evidence type="ECO:0000313" key="12">
    <source>
        <dbReference type="Proteomes" id="UP000245423"/>
    </source>
</evidence>
<keyword evidence="5" id="KW-0472">Membrane</keyword>